<feature type="transmembrane region" description="Helical" evidence="1">
    <location>
        <begin position="491"/>
        <end position="511"/>
    </location>
</feature>
<feature type="transmembrane region" description="Helical" evidence="1">
    <location>
        <begin position="412"/>
        <end position="429"/>
    </location>
</feature>
<keyword evidence="4" id="KW-1185">Reference proteome</keyword>
<dbReference type="InterPro" id="IPR000883">
    <property type="entry name" value="Cyt_C_Oxase_1"/>
</dbReference>
<dbReference type="InterPro" id="IPR054309">
    <property type="entry name" value="NorB_cytochrome_c-like"/>
</dbReference>
<dbReference type="AlphaFoldDB" id="A0A7J5TTC7"/>
<feature type="transmembrane region" description="Helical" evidence="1">
    <location>
        <begin position="284"/>
        <end position="307"/>
    </location>
</feature>
<dbReference type="Gene3D" id="1.20.210.10">
    <property type="entry name" value="Cytochrome c oxidase-like, subunit I domain"/>
    <property type="match status" value="1"/>
</dbReference>
<keyword evidence="1" id="KW-1133">Transmembrane helix</keyword>
<dbReference type="PANTHER" id="PTHR10422">
    <property type="entry name" value="CYTOCHROME C OXIDASE SUBUNIT 1"/>
    <property type="match status" value="1"/>
</dbReference>
<evidence type="ECO:0000259" key="2">
    <source>
        <dbReference type="Pfam" id="PF22085"/>
    </source>
</evidence>
<dbReference type="SUPFAM" id="SSF81442">
    <property type="entry name" value="Cytochrome c oxidase subunit I-like"/>
    <property type="match status" value="1"/>
</dbReference>
<dbReference type="GO" id="GO:0009060">
    <property type="term" value="P:aerobic respiration"/>
    <property type="evidence" value="ECO:0007669"/>
    <property type="project" value="InterPro"/>
</dbReference>
<dbReference type="GO" id="GO:0004129">
    <property type="term" value="F:cytochrome-c oxidase activity"/>
    <property type="evidence" value="ECO:0007669"/>
    <property type="project" value="InterPro"/>
</dbReference>
<feature type="transmembrane region" description="Helical" evidence="1">
    <location>
        <begin position="450"/>
        <end position="471"/>
    </location>
</feature>
<dbReference type="Pfam" id="PF00115">
    <property type="entry name" value="COX1"/>
    <property type="match status" value="1"/>
</dbReference>
<protein>
    <submittedName>
        <fullName evidence="3">Nitric-oxide reductase large subunit</fullName>
    </submittedName>
</protein>
<gene>
    <name evidence="3" type="ORF">F5984_23220</name>
</gene>
<dbReference type="RefSeq" id="WP_152126615.1">
    <property type="nucleotide sequence ID" value="NZ_WELI01000013.1"/>
</dbReference>
<feature type="transmembrane region" description="Helical" evidence="1">
    <location>
        <begin position="7"/>
        <end position="26"/>
    </location>
</feature>
<evidence type="ECO:0000313" key="4">
    <source>
        <dbReference type="Proteomes" id="UP000488299"/>
    </source>
</evidence>
<keyword evidence="1" id="KW-0472">Membrane</keyword>
<feature type="transmembrane region" description="Helical" evidence="1">
    <location>
        <begin position="228"/>
        <end position="248"/>
    </location>
</feature>
<feature type="transmembrane region" description="Helical" evidence="1">
    <location>
        <begin position="365"/>
        <end position="385"/>
    </location>
</feature>
<sequence>MQYRKLWWGFILVMVGSFAVLGYFGAEIYRQAPPIPDKVVTPDGRVLFTGEDIRNGQNVWQSIGGHAVGSIWGHGAYVAPDWTADWLHREATYILDSWAQVAKGKPFAAADAETQAALKIRLQQLLRKNTFNQPTATLTVAGVRAEAVSANSQYYTGLFMNDKALASHRDAYAIPENSVKDPARMRQLNAFFFWASWACVTQRPNETISYTNNWPSEELVGNKPSTDLVFWTGFSVIVLLAGIGLLVWHHASTPEDTLEPGFLPKRDPLLGLVATPSMRATEKYFWIVTALLVVQVGLGGITAHFGVEGQGFFGFPLAEYLPYAVSRSWHVQLAIFWIATSWLATGLFIAPAVSGVEPKFQRLGVNFLFGALLVIVVGSLAGQWFGVMQKLGLVENFWFGHQGYEYVDIGRFWQIFLLVGLFLWLFLMGRAIWPALKPDADGRPAESRHLLTLFLISSIAIAAFYGAGLMWGRQTNLAIAEYWRWWVVHLWVEGFFEVFATVVIAFLFVRLGLLRIQSATSQVLFSTIIFLFGGIIGTCHHLYFSGTPTSVMALGATFSALEVVPLVLLGFEAYANLKISRSTPWIQAYKWPIYCFVAVAFWNLVGAGLFGFIINPPLALYYMQGLNTTPVHGHTALFGVYGILGIGLMLFSLRAMNTRSVWKDGTIRFAFWSINIGLGLMVLLSVLPIGLLQTWASVEHGLWYARSLEFMQTDTMQLLRWLRVVGDTVFAAGVLALAWFIIGLKTGRSLVPTAPNRRPTPDYELADAEV</sequence>
<feature type="transmembrane region" description="Helical" evidence="1">
    <location>
        <begin position="674"/>
        <end position="698"/>
    </location>
</feature>
<evidence type="ECO:0000313" key="3">
    <source>
        <dbReference type="EMBL" id="KAB7726829.1"/>
    </source>
</evidence>
<dbReference type="Pfam" id="PF22085">
    <property type="entry name" value="NorB_cytochrome_c-like"/>
    <property type="match status" value="1"/>
</dbReference>
<dbReference type="GO" id="GO:0020037">
    <property type="term" value="F:heme binding"/>
    <property type="evidence" value="ECO:0007669"/>
    <property type="project" value="InterPro"/>
</dbReference>
<dbReference type="InterPro" id="IPR036927">
    <property type="entry name" value="Cyt_c_oxase-like_su1_sf"/>
</dbReference>
<name>A0A7J5TTC7_9BACT</name>
<feature type="transmembrane region" description="Helical" evidence="1">
    <location>
        <begin position="523"/>
        <end position="544"/>
    </location>
</feature>
<evidence type="ECO:0000256" key="1">
    <source>
        <dbReference type="SAM" id="Phobius"/>
    </source>
</evidence>
<feature type="transmembrane region" description="Helical" evidence="1">
    <location>
        <begin position="591"/>
        <end position="614"/>
    </location>
</feature>
<feature type="transmembrane region" description="Helical" evidence="1">
    <location>
        <begin position="329"/>
        <end position="353"/>
    </location>
</feature>
<dbReference type="PANTHER" id="PTHR10422:SF38">
    <property type="entry name" value="CYTOCHROME B SUBUNIT OF NITRIC OXIDE REDUCTASE"/>
    <property type="match status" value="1"/>
</dbReference>
<dbReference type="GO" id="GO:0016020">
    <property type="term" value="C:membrane"/>
    <property type="evidence" value="ECO:0007669"/>
    <property type="project" value="InterPro"/>
</dbReference>
<proteinExistence type="predicted"/>
<dbReference type="Proteomes" id="UP000488299">
    <property type="component" value="Unassembled WGS sequence"/>
</dbReference>
<organism evidence="3 4">
    <name type="scientific">Rudanella paleaurantiibacter</name>
    <dbReference type="NCBI Taxonomy" id="2614655"/>
    <lineage>
        <taxon>Bacteria</taxon>
        <taxon>Pseudomonadati</taxon>
        <taxon>Bacteroidota</taxon>
        <taxon>Cytophagia</taxon>
        <taxon>Cytophagales</taxon>
        <taxon>Cytophagaceae</taxon>
        <taxon>Rudanella</taxon>
    </lineage>
</organism>
<dbReference type="EMBL" id="WELI01000013">
    <property type="protein sequence ID" value="KAB7726829.1"/>
    <property type="molecule type" value="Genomic_DNA"/>
</dbReference>
<feature type="domain" description="Nitric oxide reductase subunit B cytochrome c-like" evidence="2">
    <location>
        <begin position="36"/>
        <end position="215"/>
    </location>
</feature>
<keyword evidence="1" id="KW-0812">Transmembrane</keyword>
<feature type="transmembrane region" description="Helical" evidence="1">
    <location>
        <begin position="550"/>
        <end position="571"/>
    </location>
</feature>
<reference evidence="3 4" key="1">
    <citation type="submission" date="2019-10" db="EMBL/GenBank/DDBJ databases">
        <title>Rudanella paleaurantiibacter sp. nov., isolated from sludge.</title>
        <authorList>
            <person name="Xu S.Q."/>
        </authorList>
    </citation>
    <scope>NUCLEOTIDE SEQUENCE [LARGE SCALE GENOMIC DNA]</scope>
    <source>
        <strain evidence="3 4">HX-22-17</strain>
    </source>
</reference>
<feature type="transmembrane region" description="Helical" evidence="1">
    <location>
        <begin position="718"/>
        <end position="742"/>
    </location>
</feature>
<comment type="caution">
    <text evidence="3">The sequence shown here is derived from an EMBL/GenBank/DDBJ whole genome shotgun (WGS) entry which is preliminary data.</text>
</comment>
<feature type="transmembrane region" description="Helical" evidence="1">
    <location>
        <begin position="634"/>
        <end position="653"/>
    </location>
</feature>
<accession>A0A7J5TTC7</accession>